<dbReference type="PANTHER" id="PTHR31279:SF73">
    <property type="entry name" value="OS10G0376400 PROTEIN"/>
    <property type="match status" value="1"/>
</dbReference>
<dbReference type="PANTHER" id="PTHR31279">
    <property type="entry name" value="PROTEIN EXORDIUM-LIKE 5"/>
    <property type="match status" value="1"/>
</dbReference>
<sequence>MSLGTISVQKLSLLLLFLMIIQLSSLAHSRKLMSLYEPPKVSLKYHHGVLLEGDLAVSILWYGKFTPAQKSIISDFLVSLNAQKSGTDNVPSSNVPSVAKWWGMVQAYLREAAKREARVTLGKQLMDEGCSMGRLLTRAQVAKLAQKVNSGPHGLALVMTSDDVAVEDFCMGSCGFHGGDSAAFVWVGNSATQCPGQCAWPFHQPIYGPQVEPLGAPNGNVGADGMVINVASLLAGAVTNPFGGGYFVGEAGALPLEAASACAGSYGKGAYPGYAGELLKDPTTGASYNAVGVNGRKYLLPALFDPATSQCTTLV</sequence>
<organism evidence="6 7">
    <name type="scientific">Punica granatum</name>
    <name type="common">Pomegranate</name>
    <dbReference type="NCBI Taxonomy" id="22663"/>
    <lineage>
        <taxon>Eukaryota</taxon>
        <taxon>Viridiplantae</taxon>
        <taxon>Streptophyta</taxon>
        <taxon>Embryophyta</taxon>
        <taxon>Tracheophyta</taxon>
        <taxon>Spermatophyta</taxon>
        <taxon>Magnoliopsida</taxon>
        <taxon>eudicotyledons</taxon>
        <taxon>Gunneridae</taxon>
        <taxon>Pentapetalae</taxon>
        <taxon>rosids</taxon>
        <taxon>malvids</taxon>
        <taxon>Myrtales</taxon>
        <taxon>Lythraceae</taxon>
        <taxon>Punica</taxon>
    </lineage>
</organism>
<gene>
    <name evidence="6" type="ORF">CRG98_004205</name>
</gene>
<dbReference type="AlphaFoldDB" id="A0A2I0L5K6"/>
<dbReference type="STRING" id="22663.A0A2I0L5K6"/>
<keyword evidence="7" id="KW-1185">Reference proteome</keyword>
<keyword evidence="4" id="KW-0732">Signal</keyword>
<comment type="caution">
    <text evidence="6">The sequence shown here is derived from an EMBL/GenBank/DDBJ whole genome shotgun (WGS) entry which is preliminary data.</text>
</comment>
<evidence type="ECO:0000256" key="1">
    <source>
        <dbReference type="ARBA" id="ARBA00004271"/>
    </source>
</evidence>
<comment type="similarity">
    <text evidence="5">Belongs to the EXORDIUM family.</text>
</comment>
<comment type="subcellular location">
    <subcellularLocation>
        <location evidence="1">Secreted</location>
        <location evidence="1">Extracellular space</location>
        <location evidence="1">Apoplast</location>
    </subcellularLocation>
</comment>
<evidence type="ECO:0000256" key="4">
    <source>
        <dbReference type="ARBA" id="ARBA00022729"/>
    </source>
</evidence>
<dbReference type="OrthoDB" id="2017091at2759"/>
<accession>A0A2I0L5K6</accession>
<evidence type="ECO:0000256" key="3">
    <source>
        <dbReference type="ARBA" id="ARBA00022525"/>
    </source>
</evidence>
<proteinExistence type="inferred from homology"/>
<keyword evidence="2" id="KW-0052">Apoplast</keyword>
<dbReference type="InterPro" id="IPR006766">
    <property type="entry name" value="EXORDIUM-like"/>
</dbReference>
<evidence type="ECO:0000256" key="2">
    <source>
        <dbReference type="ARBA" id="ARBA00022523"/>
    </source>
</evidence>
<keyword evidence="3" id="KW-0964">Secreted</keyword>
<evidence type="ECO:0000256" key="5">
    <source>
        <dbReference type="ARBA" id="ARBA00023591"/>
    </source>
</evidence>
<protein>
    <submittedName>
        <fullName evidence="6">Uncharacterized protein</fullName>
    </submittedName>
</protein>
<dbReference type="Pfam" id="PF04674">
    <property type="entry name" value="Phi_1"/>
    <property type="match status" value="1"/>
</dbReference>
<evidence type="ECO:0000313" key="7">
    <source>
        <dbReference type="Proteomes" id="UP000233551"/>
    </source>
</evidence>
<evidence type="ECO:0000313" key="6">
    <source>
        <dbReference type="EMBL" id="PKI75416.1"/>
    </source>
</evidence>
<dbReference type="Proteomes" id="UP000233551">
    <property type="component" value="Unassembled WGS sequence"/>
</dbReference>
<dbReference type="GO" id="GO:0048046">
    <property type="term" value="C:apoplast"/>
    <property type="evidence" value="ECO:0007669"/>
    <property type="project" value="UniProtKB-SubCell"/>
</dbReference>
<dbReference type="GeneID" id="116202843"/>
<dbReference type="EMBL" id="PGOL01000172">
    <property type="protein sequence ID" value="PKI75416.1"/>
    <property type="molecule type" value="Genomic_DNA"/>
</dbReference>
<name>A0A2I0L5K6_PUNGR</name>
<reference evidence="6 7" key="1">
    <citation type="submission" date="2017-11" db="EMBL/GenBank/DDBJ databases">
        <title>De-novo sequencing of pomegranate (Punica granatum L.) genome.</title>
        <authorList>
            <person name="Akparov Z."/>
            <person name="Amiraslanov A."/>
            <person name="Hajiyeva S."/>
            <person name="Abbasov M."/>
            <person name="Kaur K."/>
            <person name="Hamwieh A."/>
            <person name="Solovyev V."/>
            <person name="Salamov A."/>
            <person name="Braich B."/>
            <person name="Kosarev P."/>
            <person name="Mahmoud A."/>
            <person name="Hajiyev E."/>
            <person name="Babayeva S."/>
            <person name="Izzatullayeva V."/>
            <person name="Mammadov A."/>
            <person name="Mammadov A."/>
            <person name="Sharifova S."/>
            <person name="Ojaghi J."/>
            <person name="Eynullazada K."/>
            <person name="Bayramov B."/>
            <person name="Abdulazimova A."/>
            <person name="Shahmuradov I."/>
        </authorList>
    </citation>
    <scope>NUCLEOTIDE SEQUENCE [LARGE SCALE GENOMIC DNA]</scope>
    <source>
        <strain evidence="7">cv. AG2017</strain>
        <tissue evidence="6">Leaf</tissue>
    </source>
</reference>